<organism evidence="8 9">
    <name type="scientific">Paenibacillus anseongense</name>
    <dbReference type="NCBI Taxonomy" id="2682845"/>
    <lineage>
        <taxon>Bacteria</taxon>
        <taxon>Bacillati</taxon>
        <taxon>Bacillota</taxon>
        <taxon>Bacilli</taxon>
        <taxon>Bacillales</taxon>
        <taxon>Paenibacillaceae</taxon>
        <taxon>Paenibacillus</taxon>
    </lineage>
</organism>
<dbReference type="InterPro" id="IPR032816">
    <property type="entry name" value="VTT_dom"/>
</dbReference>
<dbReference type="InterPro" id="IPR015414">
    <property type="entry name" value="TMEM64"/>
</dbReference>
<name>A0ABW9U6T3_9BACL</name>
<dbReference type="PANTHER" id="PTHR12677">
    <property type="entry name" value="GOLGI APPARATUS MEMBRANE PROTEIN TVP38-RELATED"/>
    <property type="match status" value="1"/>
</dbReference>
<dbReference type="Pfam" id="PF09335">
    <property type="entry name" value="VTT_dom"/>
    <property type="match status" value="1"/>
</dbReference>
<evidence type="ECO:0000256" key="6">
    <source>
        <dbReference type="RuleBase" id="RU366058"/>
    </source>
</evidence>
<dbReference type="EMBL" id="WSEM01000012">
    <property type="protein sequence ID" value="MVQ35799.1"/>
    <property type="molecule type" value="Genomic_DNA"/>
</dbReference>
<evidence type="ECO:0000256" key="2">
    <source>
        <dbReference type="ARBA" id="ARBA00022475"/>
    </source>
</evidence>
<comment type="caution">
    <text evidence="8">The sequence shown here is derived from an EMBL/GenBank/DDBJ whole genome shotgun (WGS) entry which is preliminary data.</text>
</comment>
<evidence type="ECO:0000313" key="9">
    <source>
        <dbReference type="Proteomes" id="UP000467637"/>
    </source>
</evidence>
<keyword evidence="4 6" id="KW-1133">Transmembrane helix</keyword>
<feature type="transmembrane region" description="Helical" evidence="6">
    <location>
        <begin position="168"/>
        <end position="192"/>
    </location>
</feature>
<feature type="transmembrane region" description="Helical" evidence="6">
    <location>
        <begin position="141"/>
        <end position="161"/>
    </location>
</feature>
<evidence type="ECO:0000259" key="7">
    <source>
        <dbReference type="Pfam" id="PF09335"/>
    </source>
</evidence>
<evidence type="ECO:0000256" key="3">
    <source>
        <dbReference type="ARBA" id="ARBA00022692"/>
    </source>
</evidence>
<comment type="similarity">
    <text evidence="6">Belongs to the TVP38/TMEM64 family.</text>
</comment>
<dbReference type="Proteomes" id="UP000467637">
    <property type="component" value="Unassembled WGS sequence"/>
</dbReference>
<evidence type="ECO:0000256" key="4">
    <source>
        <dbReference type="ARBA" id="ARBA00022989"/>
    </source>
</evidence>
<evidence type="ECO:0000313" key="8">
    <source>
        <dbReference type="EMBL" id="MVQ35799.1"/>
    </source>
</evidence>
<keyword evidence="9" id="KW-1185">Reference proteome</keyword>
<sequence length="229" mass="25526">MRFRSVRKFYMKQTGPNTKLFSVISILVIAGISGYYLYLVHTGDADGLIHRIRDLGWIGIMIGILVQSIVNILPVPGEFISIALMEIYGAVWGGVYSWIGGVLGAVGALYVTKWIAKPFFGKLAQPFLQKVEEFTERHETFGLLLIRFVPLVPYHFVNYALGFLKINIWSFIWTTGLGILPFTIAMSGLYAGVRNGSLLWGAIGIVIFIGLLGVSLLIKGRRRRVSDRV</sequence>
<keyword evidence="3 6" id="KW-0812">Transmembrane</keyword>
<keyword evidence="5 6" id="KW-0472">Membrane</keyword>
<evidence type="ECO:0000256" key="1">
    <source>
        <dbReference type="ARBA" id="ARBA00004651"/>
    </source>
</evidence>
<feature type="transmembrane region" description="Helical" evidence="6">
    <location>
        <begin position="198"/>
        <end position="218"/>
    </location>
</feature>
<comment type="subcellular location">
    <subcellularLocation>
        <location evidence="1 6">Cell membrane</location>
        <topology evidence="1 6">Multi-pass membrane protein</topology>
    </subcellularLocation>
</comment>
<feature type="transmembrane region" description="Helical" evidence="6">
    <location>
        <begin position="20"/>
        <end position="39"/>
    </location>
</feature>
<gene>
    <name evidence="8" type="ORF">GON05_14165</name>
</gene>
<proteinExistence type="inferred from homology"/>
<feature type="transmembrane region" description="Helical" evidence="6">
    <location>
        <begin position="55"/>
        <end position="75"/>
    </location>
</feature>
<accession>A0ABW9U6T3</accession>
<feature type="transmembrane region" description="Helical" evidence="6">
    <location>
        <begin position="87"/>
        <end position="111"/>
    </location>
</feature>
<feature type="domain" description="VTT" evidence="7">
    <location>
        <begin position="75"/>
        <end position="187"/>
    </location>
</feature>
<protein>
    <recommendedName>
        <fullName evidence="6">TVP38/TMEM64 family membrane protein</fullName>
    </recommendedName>
</protein>
<reference evidence="8 9" key="1">
    <citation type="submission" date="2019-12" db="EMBL/GenBank/DDBJ databases">
        <authorList>
            <person name="Huq M.A."/>
        </authorList>
    </citation>
    <scope>NUCLEOTIDE SEQUENCE [LARGE SCALE GENOMIC DNA]</scope>
    <source>
        <strain evidence="8 9">MAH-34</strain>
    </source>
</reference>
<dbReference type="PANTHER" id="PTHR12677:SF59">
    <property type="entry name" value="GOLGI APPARATUS MEMBRANE PROTEIN TVP38-RELATED"/>
    <property type="match status" value="1"/>
</dbReference>
<keyword evidence="2 6" id="KW-1003">Cell membrane</keyword>
<evidence type="ECO:0000256" key="5">
    <source>
        <dbReference type="ARBA" id="ARBA00023136"/>
    </source>
</evidence>